<dbReference type="OrthoDB" id="9971254at2759"/>
<reference evidence="3 4" key="1">
    <citation type="submission" date="2014-04" db="EMBL/GenBank/DDBJ databases">
        <authorList>
            <consortium name="DOE Joint Genome Institute"/>
            <person name="Kuo A."/>
            <person name="Kohler A."/>
            <person name="Nagy L.G."/>
            <person name="Floudas D."/>
            <person name="Copeland A."/>
            <person name="Barry K.W."/>
            <person name="Cichocki N."/>
            <person name="Veneault-Fourrey C."/>
            <person name="LaButti K."/>
            <person name="Lindquist E.A."/>
            <person name="Lipzen A."/>
            <person name="Lundell T."/>
            <person name="Morin E."/>
            <person name="Murat C."/>
            <person name="Sun H."/>
            <person name="Tunlid A."/>
            <person name="Henrissat B."/>
            <person name="Grigoriev I.V."/>
            <person name="Hibbett D.S."/>
            <person name="Martin F."/>
            <person name="Nordberg H.P."/>
            <person name="Cantor M.N."/>
            <person name="Hua S.X."/>
        </authorList>
    </citation>
    <scope>NUCLEOTIDE SEQUENCE [LARGE SCALE GENOMIC DNA]</scope>
    <source>
        <strain evidence="3 4">LaAM-08-1</strain>
    </source>
</reference>
<dbReference type="InterPro" id="IPR043708">
    <property type="entry name" value="DUF5648"/>
</dbReference>
<keyword evidence="1" id="KW-0732">Signal</keyword>
<feature type="signal peptide" evidence="1">
    <location>
        <begin position="1"/>
        <end position="17"/>
    </location>
</feature>
<evidence type="ECO:0000313" key="3">
    <source>
        <dbReference type="EMBL" id="KIK01033.1"/>
    </source>
</evidence>
<dbReference type="EMBL" id="KN838613">
    <property type="protein sequence ID" value="KIK01033.1"/>
    <property type="molecule type" value="Genomic_DNA"/>
</dbReference>
<keyword evidence="4" id="KW-1185">Reference proteome</keyword>
<feature type="domain" description="DUF5648" evidence="2">
    <location>
        <begin position="55"/>
        <end position="191"/>
    </location>
</feature>
<name>A0A0C9XZ35_9AGAR</name>
<dbReference type="Proteomes" id="UP000054477">
    <property type="component" value="Unassembled WGS sequence"/>
</dbReference>
<reference evidence="4" key="2">
    <citation type="submission" date="2015-01" db="EMBL/GenBank/DDBJ databases">
        <title>Evolutionary Origins and Diversification of the Mycorrhizal Mutualists.</title>
        <authorList>
            <consortium name="DOE Joint Genome Institute"/>
            <consortium name="Mycorrhizal Genomics Consortium"/>
            <person name="Kohler A."/>
            <person name="Kuo A."/>
            <person name="Nagy L.G."/>
            <person name="Floudas D."/>
            <person name="Copeland A."/>
            <person name="Barry K.W."/>
            <person name="Cichocki N."/>
            <person name="Veneault-Fourrey C."/>
            <person name="LaButti K."/>
            <person name="Lindquist E.A."/>
            <person name="Lipzen A."/>
            <person name="Lundell T."/>
            <person name="Morin E."/>
            <person name="Murat C."/>
            <person name="Riley R."/>
            <person name="Ohm R."/>
            <person name="Sun H."/>
            <person name="Tunlid A."/>
            <person name="Henrissat B."/>
            <person name="Grigoriev I.V."/>
            <person name="Hibbett D.S."/>
            <person name="Martin F."/>
        </authorList>
    </citation>
    <scope>NUCLEOTIDE SEQUENCE [LARGE SCALE GENOMIC DNA]</scope>
    <source>
        <strain evidence="4">LaAM-08-1</strain>
    </source>
</reference>
<evidence type="ECO:0000259" key="2">
    <source>
        <dbReference type="Pfam" id="PF18885"/>
    </source>
</evidence>
<accession>A0A0C9XZ35</accession>
<dbReference type="AlphaFoldDB" id="A0A0C9XZ35"/>
<sequence>MFFIPALVAAMVGFVSANPLQVSRHRFFLLLTPVQLWQTDAVPGTCGDPRSALPLLTAYSVAGGDHFYTTDVAEHQQAVAKLGYSYQVGTSGYIFPSQQPHTVPLYRMYAGSIVDHFYTVNEVERAYAIQRVGYTDEGIAGYVYADTACGALPVYRLYSDNVTDHYYTTSAAEKDNAINNLTYHLEGVNAFYMLPF</sequence>
<dbReference type="Pfam" id="PF18885">
    <property type="entry name" value="DUF5648"/>
    <property type="match status" value="1"/>
</dbReference>
<proteinExistence type="predicted"/>
<organism evidence="3 4">
    <name type="scientific">Laccaria amethystina LaAM-08-1</name>
    <dbReference type="NCBI Taxonomy" id="1095629"/>
    <lineage>
        <taxon>Eukaryota</taxon>
        <taxon>Fungi</taxon>
        <taxon>Dikarya</taxon>
        <taxon>Basidiomycota</taxon>
        <taxon>Agaricomycotina</taxon>
        <taxon>Agaricomycetes</taxon>
        <taxon>Agaricomycetidae</taxon>
        <taxon>Agaricales</taxon>
        <taxon>Agaricineae</taxon>
        <taxon>Hydnangiaceae</taxon>
        <taxon>Laccaria</taxon>
    </lineage>
</organism>
<protein>
    <submittedName>
        <fullName evidence="3">Unplaced genomic scaffold K443scaffold_78, whole genome shotgun sequence</fullName>
    </submittedName>
</protein>
<evidence type="ECO:0000313" key="4">
    <source>
        <dbReference type="Proteomes" id="UP000054477"/>
    </source>
</evidence>
<gene>
    <name evidence="3" type="ORF">K443DRAFT_581000</name>
</gene>
<dbReference type="HOGENOM" id="CLU_093541_1_0_1"/>
<feature type="chain" id="PRO_5002206195" evidence="1">
    <location>
        <begin position="18"/>
        <end position="196"/>
    </location>
</feature>
<evidence type="ECO:0000256" key="1">
    <source>
        <dbReference type="SAM" id="SignalP"/>
    </source>
</evidence>